<evidence type="ECO:0000313" key="2">
    <source>
        <dbReference type="Proteomes" id="UP001055811"/>
    </source>
</evidence>
<reference evidence="2" key="1">
    <citation type="journal article" date="2022" name="Mol. Ecol. Resour.">
        <title>The genomes of chicory, endive, great burdock and yacon provide insights into Asteraceae palaeo-polyploidization history and plant inulin production.</title>
        <authorList>
            <person name="Fan W."/>
            <person name="Wang S."/>
            <person name="Wang H."/>
            <person name="Wang A."/>
            <person name="Jiang F."/>
            <person name="Liu H."/>
            <person name="Zhao H."/>
            <person name="Xu D."/>
            <person name="Zhang Y."/>
        </authorList>
    </citation>
    <scope>NUCLEOTIDE SEQUENCE [LARGE SCALE GENOMIC DNA]</scope>
    <source>
        <strain evidence="2">cv. Punajuju</strain>
    </source>
</reference>
<organism evidence="1 2">
    <name type="scientific">Cichorium intybus</name>
    <name type="common">Chicory</name>
    <dbReference type="NCBI Taxonomy" id="13427"/>
    <lineage>
        <taxon>Eukaryota</taxon>
        <taxon>Viridiplantae</taxon>
        <taxon>Streptophyta</taxon>
        <taxon>Embryophyta</taxon>
        <taxon>Tracheophyta</taxon>
        <taxon>Spermatophyta</taxon>
        <taxon>Magnoliopsida</taxon>
        <taxon>eudicotyledons</taxon>
        <taxon>Gunneridae</taxon>
        <taxon>Pentapetalae</taxon>
        <taxon>asterids</taxon>
        <taxon>campanulids</taxon>
        <taxon>Asterales</taxon>
        <taxon>Asteraceae</taxon>
        <taxon>Cichorioideae</taxon>
        <taxon>Cichorieae</taxon>
        <taxon>Cichoriinae</taxon>
        <taxon>Cichorium</taxon>
    </lineage>
</organism>
<keyword evidence="2" id="KW-1185">Reference proteome</keyword>
<protein>
    <submittedName>
        <fullName evidence="1">Uncharacterized protein</fullName>
    </submittedName>
</protein>
<sequence>MKEYKYTEEEIKQCLSLTDNERNQEVEDPPMIEVEVEVQTHEVIPETQAPIEKETQEEEEGVDDTQVAVSKAKTK</sequence>
<comment type="caution">
    <text evidence="1">The sequence shown here is derived from an EMBL/GenBank/DDBJ whole genome shotgun (WGS) entry which is preliminary data.</text>
</comment>
<dbReference type="EMBL" id="CM042013">
    <property type="protein sequence ID" value="KAI3737778.1"/>
    <property type="molecule type" value="Genomic_DNA"/>
</dbReference>
<name>A0ACB9CUE6_CICIN</name>
<gene>
    <name evidence="1" type="ORF">L2E82_27790</name>
</gene>
<reference evidence="1 2" key="2">
    <citation type="journal article" date="2022" name="Mol. Ecol. Resour.">
        <title>The genomes of chicory, endive, great burdock and yacon provide insights into Asteraceae paleo-polyploidization history and plant inulin production.</title>
        <authorList>
            <person name="Fan W."/>
            <person name="Wang S."/>
            <person name="Wang H."/>
            <person name="Wang A."/>
            <person name="Jiang F."/>
            <person name="Liu H."/>
            <person name="Zhao H."/>
            <person name="Xu D."/>
            <person name="Zhang Y."/>
        </authorList>
    </citation>
    <scope>NUCLEOTIDE SEQUENCE [LARGE SCALE GENOMIC DNA]</scope>
    <source>
        <strain evidence="2">cv. Punajuju</strain>
        <tissue evidence="1">Leaves</tissue>
    </source>
</reference>
<dbReference type="Proteomes" id="UP001055811">
    <property type="component" value="Linkage Group LG05"/>
</dbReference>
<evidence type="ECO:0000313" key="1">
    <source>
        <dbReference type="EMBL" id="KAI3737778.1"/>
    </source>
</evidence>
<accession>A0ACB9CUE6</accession>
<proteinExistence type="predicted"/>